<feature type="transmembrane region" description="Helical" evidence="1">
    <location>
        <begin position="35"/>
        <end position="57"/>
    </location>
</feature>
<keyword evidence="3" id="KW-1185">Reference proteome</keyword>
<accession>A0A1E5L6W9</accession>
<organism evidence="2 3">
    <name type="scientific">Desulfuribacillus stibiiarsenatis</name>
    <dbReference type="NCBI Taxonomy" id="1390249"/>
    <lineage>
        <taxon>Bacteria</taxon>
        <taxon>Bacillati</taxon>
        <taxon>Bacillota</taxon>
        <taxon>Desulfuribacillia</taxon>
        <taxon>Desulfuribacillales</taxon>
        <taxon>Desulfuribacillaceae</taxon>
        <taxon>Desulfuribacillus</taxon>
    </lineage>
</organism>
<reference evidence="2 3" key="1">
    <citation type="submission" date="2016-09" db="EMBL/GenBank/DDBJ databases">
        <title>Desulfuribacillus arsenicus sp. nov., an obligately anaerobic, dissimilatory arsenic- and antimonate-reducing bacterium isolated from anoxic sediments.</title>
        <authorList>
            <person name="Abin C.A."/>
            <person name="Hollibaugh J.T."/>
        </authorList>
    </citation>
    <scope>NUCLEOTIDE SEQUENCE [LARGE SCALE GENOMIC DNA]</scope>
    <source>
        <strain evidence="2 3">MLFW-2</strain>
    </source>
</reference>
<evidence type="ECO:0000256" key="1">
    <source>
        <dbReference type="SAM" id="Phobius"/>
    </source>
</evidence>
<sequence length="94" mass="10336">MDAGHTIDIVNSQSVTFIAIVSALVQLSKRYINPYYAPLVSIVFGLLISIGFYYSGIDTSDNWFIAIVRGIIIGLSASGLYSNINMTQKRTKKT</sequence>
<dbReference type="AlphaFoldDB" id="A0A1E5L6W9"/>
<keyword evidence="1" id="KW-0812">Transmembrane</keyword>
<comment type="caution">
    <text evidence="2">The sequence shown here is derived from an EMBL/GenBank/DDBJ whole genome shotgun (WGS) entry which is preliminary data.</text>
</comment>
<name>A0A1E5L6W9_9FIRM</name>
<dbReference type="EMBL" id="MJAT01000012">
    <property type="protein sequence ID" value="OEH85900.1"/>
    <property type="molecule type" value="Genomic_DNA"/>
</dbReference>
<evidence type="ECO:0000313" key="3">
    <source>
        <dbReference type="Proteomes" id="UP000095255"/>
    </source>
</evidence>
<gene>
    <name evidence="2" type="ORF">BHU72_03765</name>
</gene>
<protein>
    <recommendedName>
        <fullName evidence="4">Holin</fullName>
    </recommendedName>
</protein>
<proteinExistence type="predicted"/>
<evidence type="ECO:0000313" key="2">
    <source>
        <dbReference type="EMBL" id="OEH85900.1"/>
    </source>
</evidence>
<feature type="transmembrane region" description="Helical" evidence="1">
    <location>
        <begin position="63"/>
        <end position="84"/>
    </location>
</feature>
<dbReference type="RefSeq" id="WP_069701983.1">
    <property type="nucleotide sequence ID" value="NZ_MJAT01000012.1"/>
</dbReference>
<keyword evidence="1" id="KW-1133">Transmembrane helix</keyword>
<dbReference type="STRING" id="1390249.BHU72_03765"/>
<keyword evidence="1" id="KW-0472">Membrane</keyword>
<evidence type="ECO:0008006" key="4">
    <source>
        <dbReference type="Google" id="ProtNLM"/>
    </source>
</evidence>
<dbReference type="Proteomes" id="UP000095255">
    <property type="component" value="Unassembled WGS sequence"/>
</dbReference>